<dbReference type="EMBL" id="AMQM01004509">
    <property type="status" value="NOT_ANNOTATED_CDS"/>
    <property type="molecule type" value="Genomic_DNA"/>
</dbReference>
<protein>
    <submittedName>
        <fullName evidence="6 7">Uncharacterized protein</fullName>
    </submittedName>
</protein>
<evidence type="ECO:0000313" key="6">
    <source>
        <dbReference type="EMBL" id="ESO03630.1"/>
    </source>
</evidence>
<evidence type="ECO:0000256" key="1">
    <source>
        <dbReference type="ARBA" id="ARBA00004613"/>
    </source>
</evidence>
<dbReference type="PANTHER" id="PTHR22906:SF43">
    <property type="entry name" value="PROPERDIN"/>
    <property type="match status" value="1"/>
</dbReference>
<dbReference type="HOGENOM" id="CLU_047129_1_0_1"/>
<dbReference type="OMA" id="ETKEDCT"/>
<dbReference type="Proteomes" id="UP000015101">
    <property type="component" value="Unassembled WGS sequence"/>
</dbReference>
<evidence type="ECO:0000256" key="3">
    <source>
        <dbReference type="ARBA" id="ARBA00022729"/>
    </source>
</evidence>
<dbReference type="AlphaFoldDB" id="T1EIK5"/>
<reference evidence="6 8" key="2">
    <citation type="journal article" date="2013" name="Nature">
        <title>Insights into bilaterian evolution from three spiralian genomes.</title>
        <authorList>
            <person name="Simakov O."/>
            <person name="Marletaz F."/>
            <person name="Cho S.J."/>
            <person name="Edsinger-Gonzales E."/>
            <person name="Havlak P."/>
            <person name="Hellsten U."/>
            <person name="Kuo D.H."/>
            <person name="Larsson T."/>
            <person name="Lv J."/>
            <person name="Arendt D."/>
            <person name="Savage R."/>
            <person name="Osoegawa K."/>
            <person name="de Jong P."/>
            <person name="Grimwood J."/>
            <person name="Chapman J.A."/>
            <person name="Shapiro H."/>
            <person name="Aerts A."/>
            <person name="Otillar R.P."/>
            <person name="Terry A.Y."/>
            <person name="Boore J.L."/>
            <person name="Grigoriev I.V."/>
            <person name="Lindberg D.R."/>
            <person name="Seaver E.C."/>
            <person name="Weisblat D.A."/>
            <person name="Putnam N.H."/>
            <person name="Rokhsar D.S."/>
        </authorList>
    </citation>
    <scope>NUCLEOTIDE SEQUENCE</scope>
</reference>
<reference evidence="8" key="1">
    <citation type="submission" date="2012-12" db="EMBL/GenBank/DDBJ databases">
        <authorList>
            <person name="Hellsten U."/>
            <person name="Grimwood J."/>
            <person name="Chapman J.A."/>
            <person name="Shapiro H."/>
            <person name="Aerts A."/>
            <person name="Otillar R.P."/>
            <person name="Terry A.Y."/>
            <person name="Boore J.L."/>
            <person name="Simakov O."/>
            <person name="Marletaz F."/>
            <person name="Cho S.-J."/>
            <person name="Edsinger-Gonzales E."/>
            <person name="Havlak P."/>
            <person name="Kuo D.-H."/>
            <person name="Larsson T."/>
            <person name="Lv J."/>
            <person name="Arendt D."/>
            <person name="Savage R."/>
            <person name="Osoegawa K."/>
            <person name="de Jong P."/>
            <person name="Lindberg D.R."/>
            <person name="Seaver E.C."/>
            <person name="Weisblat D.A."/>
            <person name="Putnam N.H."/>
            <person name="Grigoriev I.V."/>
            <person name="Rokhsar D.S."/>
        </authorList>
    </citation>
    <scope>NUCLEOTIDE SEQUENCE</scope>
</reference>
<dbReference type="SUPFAM" id="SSF82895">
    <property type="entry name" value="TSP-1 type 1 repeat"/>
    <property type="match status" value="2"/>
</dbReference>
<dbReference type="EnsemblMetazoa" id="HelroT137409">
    <property type="protein sequence ID" value="HelroP137409"/>
    <property type="gene ID" value="HelroG137409"/>
</dbReference>
<proteinExistence type="predicted"/>
<dbReference type="OrthoDB" id="446173at2759"/>
<evidence type="ECO:0000313" key="7">
    <source>
        <dbReference type="EnsemblMetazoa" id="HelroP137409"/>
    </source>
</evidence>
<keyword evidence="8" id="KW-1185">Reference proteome</keyword>
<reference evidence="7" key="3">
    <citation type="submission" date="2015-06" db="UniProtKB">
        <authorList>
            <consortium name="EnsemblMetazoa"/>
        </authorList>
    </citation>
    <scope>IDENTIFICATION</scope>
</reference>
<dbReference type="CTD" id="20196405"/>
<evidence type="ECO:0000313" key="8">
    <source>
        <dbReference type="Proteomes" id="UP000015101"/>
    </source>
</evidence>
<sequence>DGGWGMWSTWSLPTGPANTITRTRLCDHPAPQFNGQPCVGNNTENQDVQVDGLWGEWSPWSEPKDGVLNRIRLCNNPAPLYGGADCAG</sequence>
<name>T1EIK5_HELRO</name>
<evidence type="ECO:0000256" key="2">
    <source>
        <dbReference type="ARBA" id="ARBA00022525"/>
    </source>
</evidence>
<keyword evidence="4" id="KW-0677">Repeat</keyword>
<dbReference type="InterPro" id="IPR052065">
    <property type="entry name" value="Compl_asym_regulator"/>
</dbReference>
<organism evidence="7 8">
    <name type="scientific">Helobdella robusta</name>
    <name type="common">Californian leech</name>
    <dbReference type="NCBI Taxonomy" id="6412"/>
    <lineage>
        <taxon>Eukaryota</taxon>
        <taxon>Metazoa</taxon>
        <taxon>Spiralia</taxon>
        <taxon>Lophotrochozoa</taxon>
        <taxon>Annelida</taxon>
        <taxon>Clitellata</taxon>
        <taxon>Hirudinea</taxon>
        <taxon>Rhynchobdellida</taxon>
        <taxon>Glossiphoniidae</taxon>
        <taxon>Helobdella</taxon>
    </lineage>
</organism>
<dbReference type="InterPro" id="IPR000884">
    <property type="entry name" value="TSP1_rpt"/>
</dbReference>
<dbReference type="GeneID" id="20196405"/>
<keyword evidence="3" id="KW-0732">Signal</keyword>
<dbReference type="EMBL" id="KB096590">
    <property type="protein sequence ID" value="ESO03630.1"/>
    <property type="molecule type" value="Genomic_DNA"/>
</dbReference>
<dbReference type="Gene3D" id="2.20.100.10">
    <property type="entry name" value="Thrombospondin type-1 (TSP1) repeat"/>
    <property type="match status" value="2"/>
</dbReference>
<keyword evidence="5" id="KW-1015">Disulfide bond</keyword>
<dbReference type="InParanoid" id="T1EIK5"/>
<evidence type="ECO:0000256" key="5">
    <source>
        <dbReference type="ARBA" id="ARBA00023157"/>
    </source>
</evidence>
<dbReference type="Pfam" id="PF00090">
    <property type="entry name" value="TSP_1"/>
    <property type="match status" value="2"/>
</dbReference>
<comment type="subcellular location">
    <subcellularLocation>
        <location evidence="1">Secreted</location>
    </subcellularLocation>
</comment>
<keyword evidence="2" id="KW-0964">Secreted</keyword>
<dbReference type="PANTHER" id="PTHR22906">
    <property type="entry name" value="PROPERDIN"/>
    <property type="match status" value="1"/>
</dbReference>
<evidence type="ECO:0000256" key="4">
    <source>
        <dbReference type="ARBA" id="ARBA00022737"/>
    </source>
</evidence>
<gene>
    <name evidence="7" type="primary">20196405</name>
    <name evidence="6" type="ORF">HELRODRAFT_137409</name>
</gene>
<dbReference type="InterPro" id="IPR036383">
    <property type="entry name" value="TSP1_rpt_sf"/>
</dbReference>
<dbReference type="KEGG" id="hro:HELRODRAFT_137409"/>
<dbReference type="RefSeq" id="XP_009018187.1">
    <property type="nucleotide sequence ID" value="XM_009019939.1"/>
</dbReference>
<accession>T1EIK5</accession>